<reference evidence="1 2" key="1">
    <citation type="journal article" date="2023" name="Microb. Genom.">
        <title>Mesoterricola silvestris gen. nov., sp. nov., Mesoterricola sediminis sp. nov., Geothrix oryzae sp. nov., Geothrix edaphica sp. nov., Geothrix rubra sp. nov., and Geothrix limicola sp. nov., six novel members of Acidobacteriota isolated from soils.</title>
        <authorList>
            <person name="Weisberg A.J."/>
            <person name="Pearce E."/>
            <person name="Kramer C.G."/>
            <person name="Chang J.H."/>
            <person name="Clarke C.R."/>
        </authorList>
    </citation>
    <scope>NUCLEOTIDE SEQUENCE [LARGE SCALE GENOMIC DNA]</scope>
    <source>
        <strain evidence="1 2">ID09-01A</strain>
    </source>
</reference>
<proteinExistence type="predicted"/>
<protein>
    <submittedName>
        <fullName evidence="1">Uncharacterized protein</fullName>
    </submittedName>
</protein>
<comment type="caution">
    <text evidence="1">The sequence shown here is derived from an EMBL/GenBank/DDBJ whole genome shotgun (WGS) entry which is preliminary data.</text>
</comment>
<dbReference type="Proteomes" id="UP001271274">
    <property type="component" value="Unassembled WGS sequence"/>
</dbReference>
<evidence type="ECO:0000313" key="1">
    <source>
        <dbReference type="EMBL" id="MDX3700198.1"/>
    </source>
</evidence>
<sequence length="159" mass="17630">MTVRTCPWKLDNGAICSAPPKDDRHRVGLCELHSSVQYMTQLATQGRLLTEARVTEHTPGFTYIALSSDGNYTLGYAGTLELLVPKLRKAFRFGELSKVVTLLDGGKSRYLTLVGQFSPFWIEGRNSTYAPEEQLTRIVTALPRSGRYSDLPASMTGQD</sequence>
<name>A0ABU4NED0_9ACTN</name>
<keyword evidence="2" id="KW-1185">Reference proteome</keyword>
<organism evidence="1 2">
    <name type="scientific">Streptomyces europaeiscabiei</name>
    <dbReference type="NCBI Taxonomy" id="146819"/>
    <lineage>
        <taxon>Bacteria</taxon>
        <taxon>Bacillati</taxon>
        <taxon>Actinomycetota</taxon>
        <taxon>Actinomycetes</taxon>
        <taxon>Kitasatosporales</taxon>
        <taxon>Streptomycetaceae</taxon>
        <taxon>Streptomyces</taxon>
    </lineage>
</organism>
<accession>A0ABU4NED0</accession>
<dbReference type="RefSeq" id="WP_319061960.1">
    <property type="nucleotide sequence ID" value="NZ_JARAYT010000002.1"/>
</dbReference>
<gene>
    <name evidence="1" type="ORF">PV662_10575</name>
</gene>
<evidence type="ECO:0000313" key="2">
    <source>
        <dbReference type="Proteomes" id="UP001271274"/>
    </source>
</evidence>
<dbReference type="EMBL" id="JARAYU010000002">
    <property type="protein sequence ID" value="MDX3700198.1"/>
    <property type="molecule type" value="Genomic_DNA"/>
</dbReference>